<dbReference type="AlphaFoldDB" id="A0A7J7IXF9"/>
<evidence type="ECO:0000256" key="3">
    <source>
        <dbReference type="ARBA" id="ARBA00022679"/>
    </source>
</evidence>
<dbReference type="GO" id="GO:0019367">
    <property type="term" value="P:fatty acid elongation, saturated fatty acid"/>
    <property type="evidence" value="ECO:0007669"/>
    <property type="project" value="TreeGrafter"/>
</dbReference>
<dbReference type="GO" id="GO:0030148">
    <property type="term" value="P:sphingolipid biosynthetic process"/>
    <property type="evidence" value="ECO:0007669"/>
    <property type="project" value="TreeGrafter"/>
</dbReference>
<dbReference type="OrthoDB" id="434092at2759"/>
<dbReference type="Proteomes" id="UP000593567">
    <property type="component" value="Unassembled WGS sequence"/>
</dbReference>
<feature type="transmembrane region" description="Helical" evidence="10">
    <location>
        <begin position="151"/>
        <end position="169"/>
    </location>
</feature>
<dbReference type="GO" id="GO:0034625">
    <property type="term" value="P:fatty acid elongation, monounsaturated fatty acid"/>
    <property type="evidence" value="ECO:0007669"/>
    <property type="project" value="TreeGrafter"/>
</dbReference>
<keyword evidence="8 10" id="KW-0472">Membrane</keyword>
<keyword evidence="12" id="KW-1185">Reference proteome</keyword>
<evidence type="ECO:0000256" key="10">
    <source>
        <dbReference type="RuleBase" id="RU361115"/>
    </source>
</evidence>
<evidence type="ECO:0000313" key="12">
    <source>
        <dbReference type="Proteomes" id="UP000593567"/>
    </source>
</evidence>
<dbReference type="InterPro" id="IPR002076">
    <property type="entry name" value="ELO_fam"/>
</dbReference>
<dbReference type="GO" id="GO:0042761">
    <property type="term" value="P:very long-chain fatty acid biosynthetic process"/>
    <property type="evidence" value="ECO:0007669"/>
    <property type="project" value="TreeGrafter"/>
</dbReference>
<comment type="caution">
    <text evidence="11">The sequence shown here is derived from an EMBL/GenBank/DDBJ whole genome shotgun (WGS) entry which is preliminary data.</text>
</comment>
<keyword evidence="7 10" id="KW-0443">Lipid metabolism</keyword>
<name>A0A7J7IXF9_BUGNE</name>
<keyword evidence="5 10" id="KW-0276">Fatty acid metabolism</keyword>
<evidence type="ECO:0000256" key="8">
    <source>
        <dbReference type="ARBA" id="ARBA00023136"/>
    </source>
</evidence>
<organism evidence="11 12">
    <name type="scientific">Bugula neritina</name>
    <name type="common">Brown bryozoan</name>
    <name type="synonym">Sertularia neritina</name>
    <dbReference type="NCBI Taxonomy" id="10212"/>
    <lineage>
        <taxon>Eukaryota</taxon>
        <taxon>Metazoa</taxon>
        <taxon>Spiralia</taxon>
        <taxon>Lophotrochozoa</taxon>
        <taxon>Bryozoa</taxon>
        <taxon>Gymnolaemata</taxon>
        <taxon>Cheilostomatida</taxon>
        <taxon>Flustrina</taxon>
        <taxon>Buguloidea</taxon>
        <taxon>Bugulidae</taxon>
        <taxon>Bugula</taxon>
    </lineage>
</organism>
<sequence length="288" mass="33893">MAVMDDATMAYNNWTEFWDNSIINSDPRTADWLLMHSPWPTLQLTALYLLVVFFGPKIMKNRPAIEARTALALYNIALIALNLYIFSELLIGTTKAGYSYSCQPVVYSTDENEMRIAKALWWYYFSKFIEFLDTIFFILRKKNNQISFLHVYHHASMFCIWWIGIKWVAGGQSFFGAQLNSFIHILMYSYYGLSALGPAVQKYLWWKRYLTKLQLVQFVIGFAHSLQSLYIQCDFPRWMQWALVFYAMSIFSLFMNFYYQAYINSAKKKKANKHVSNGTGRHTKEHNE</sequence>
<dbReference type="PROSITE" id="PS01188">
    <property type="entry name" value="ELO"/>
    <property type="match status" value="1"/>
</dbReference>
<dbReference type="EC" id="2.3.1.199" evidence="10"/>
<gene>
    <name evidence="11" type="ORF">EB796_023190</name>
</gene>
<evidence type="ECO:0000256" key="9">
    <source>
        <dbReference type="ARBA" id="ARBA00023160"/>
    </source>
</evidence>
<keyword evidence="3 10" id="KW-0808">Transferase</keyword>
<accession>A0A7J7IXF9</accession>
<dbReference type="PANTHER" id="PTHR11157">
    <property type="entry name" value="FATTY ACID ACYL TRANSFERASE-RELATED"/>
    <property type="match status" value="1"/>
</dbReference>
<keyword evidence="9 10" id="KW-0275">Fatty acid biosynthesis</keyword>
<keyword evidence="4 10" id="KW-0812">Transmembrane</keyword>
<dbReference type="GO" id="GO:0009922">
    <property type="term" value="F:fatty acid elongase activity"/>
    <property type="evidence" value="ECO:0007669"/>
    <property type="project" value="UniProtKB-EC"/>
</dbReference>
<feature type="transmembrane region" description="Helical" evidence="10">
    <location>
        <begin position="181"/>
        <end position="201"/>
    </location>
</feature>
<dbReference type="GO" id="GO:0034626">
    <property type="term" value="P:fatty acid elongation, polyunsaturated fatty acid"/>
    <property type="evidence" value="ECO:0007669"/>
    <property type="project" value="TreeGrafter"/>
</dbReference>
<dbReference type="GO" id="GO:0005789">
    <property type="term" value="C:endoplasmic reticulum membrane"/>
    <property type="evidence" value="ECO:0007669"/>
    <property type="project" value="TreeGrafter"/>
</dbReference>
<evidence type="ECO:0000256" key="7">
    <source>
        <dbReference type="ARBA" id="ARBA00023098"/>
    </source>
</evidence>
<dbReference type="Pfam" id="PF01151">
    <property type="entry name" value="ELO"/>
    <property type="match status" value="1"/>
</dbReference>
<feature type="transmembrane region" description="Helical" evidence="10">
    <location>
        <begin position="238"/>
        <end position="259"/>
    </location>
</feature>
<feature type="transmembrane region" description="Helical" evidence="10">
    <location>
        <begin position="71"/>
        <end position="91"/>
    </location>
</feature>
<keyword evidence="6 10" id="KW-1133">Transmembrane helix</keyword>
<keyword evidence="2 10" id="KW-0444">Lipid biosynthesis</keyword>
<evidence type="ECO:0000313" key="11">
    <source>
        <dbReference type="EMBL" id="KAF6018515.1"/>
    </source>
</evidence>
<comment type="catalytic activity">
    <reaction evidence="10">
        <text>a very-long-chain acyl-CoA + malonyl-CoA + H(+) = a very-long-chain 3-oxoacyl-CoA + CO2 + CoA</text>
        <dbReference type="Rhea" id="RHEA:32727"/>
        <dbReference type="ChEBI" id="CHEBI:15378"/>
        <dbReference type="ChEBI" id="CHEBI:16526"/>
        <dbReference type="ChEBI" id="CHEBI:57287"/>
        <dbReference type="ChEBI" id="CHEBI:57384"/>
        <dbReference type="ChEBI" id="CHEBI:90725"/>
        <dbReference type="ChEBI" id="CHEBI:90736"/>
        <dbReference type="EC" id="2.3.1.199"/>
    </reaction>
</comment>
<feature type="transmembrane region" description="Helical" evidence="10">
    <location>
        <begin position="121"/>
        <end position="139"/>
    </location>
</feature>
<evidence type="ECO:0000256" key="1">
    <source>
        <dbReference type="ARBA" id="ARBA00004141"/>
    </source>
</evidence>
<evidence type="ECO:0000256" key="2">
    <source>
        <dbReference type="ARBA" id="ARBA00022516"/>
    </source>
</evidence>
<evidence type="ECO:0000256" key="6">
    <source>
        <dbReference type="ARBA" id="ARBA00022989"/>
    </source>
</evidence>
<proteinExistence type="inferred from homology"/>
<dbReference type="PANTHER" id="PTHR11157:SF12">
    <property type="entry name" value="ELONGATION OF VERY LONG CHAIN FATTY ACIDS PROTEIN 4"/>
    <property type="match status" value="1"/>
</dbReference>
<dbReference type="InterPro" id="IPR030457">
    <property type="entry name" value="ELO_CS"/>
</dbReference>
<evidence type="ECO:0000256" key="4">
    <source>
        <dbReference type="ARBA" id="ARBA00022692"/>
    </source>
</evidence>
<dbReference type="EMBL" id="VXIV02003300">
    <property type="protein sequence ID" value="KAF6018515.1"/>
    <property type="molecule type" value="Genomic_DNA"/>
</dbReference>
<protein>
    <recommendedName>
        <fullName evidence="10">Elongation of very long chain fatty acids protein</fullName>
        <ecNumber evidence="10">2.3.1.199</ecNumber>
    </recommendedName>
    <alternativeName>
        <fullName evidence="10">Very-long-chain 3-oxoacyl-CoA synthase</fullName>
    </alternativeName>
</protein>
<feature type="transmembrane region" description="Helical" evidence="10">
    <location>
        <begin position="213"/>
        <end position="232"/>
    </location>
</feature>
<comment type="subcellular location">
    <subcellularLocation>
        <location evidence="1">Membrane</location>
        <topology evidence="1">Multi-pass membrane protein</topology>
    </subcellularLocation>
</comment>
<comment type="similarity">
    <text evidence="10">Belongs to the ELO family.</text>
</comment>
<reference evidence="11" key="1">
    <citation type="submission" date="2020-06" db="EMBL/GenBank/DDBJ databases">
        <title>Draft genome of Bugula neritina, a colonial animal packing powerful symbionts and potential medicines.</title>
        <authorList>
            <person name="Rayko M."/>
        </authorList>
    </citation>
    <scope>NUCLEOTIDE SEQUENCE [LARGE SCALE GENOMIC DNA]</scope>
    <source>
        <strain evidence="11">Kwan_BN1</strain>
    </source>
</reference>
<feature type="transmembrane region" description="Helical" evidence="10">
    <location>
        <begin position="41"/>
        <end position="59"/>
    </location>
</feature>
<evidence type="ECO:0000256" key="5">
    <source>
        <dbReference type="ARBA" id="ARBA00022832"/>
    </source>
</evidence>